<accession>A0A100HIQ8</accession>
<evidence type="ECO:0000256" key="5">
    <source>
        <dbReference type="ARBA" id="ARBA00022960"/>
    </source>
</evidence>
<organism evidence="9 10">
    <name type="scientific">Deinococcus grandis</name>
    <dbReference type="NCBI Taxonomy" id="57498"/>
    <lineage>
        <taxon>Bacteria</taxon>
        <taxon>Thermotogati</taxon>
        <taxon>Deinococcota</taxon>
        <taxon>Deinococci</taxon>
        <taxon>Deinococcales</taxon>
        <taxon>Deinococcaceae</taxon>
        <taxon>Deinococcus</taxon>
    </lineage>
</organism>
<keyword evidence="3" id="KW-1003">Cell membrane</keyword>
<dbReference type="NCBIfam" id="TIGR03426">
    <property type="entry name" value="shape_MreD"/>
    <property type="match status" value="1"/>
</dbReference>
<keyword evidence="4 8" id="KW-0812">Transmembrane</keyword>
<dbReference type="AlphaFoldDB" id="A0A100HIQ8"/>
<feature type="transmembrane region" description="Helical" evidence="8">
    <location>
        <begin position="46"/>
        <end position="68"/>
    </location>
</feature>
<comment type="subcellular location">
    <subcellularLocation>
        <location evidence="1">Cell membrane</location>
        <topology evidence="1">Multi-pass membrane protein</topology>
    </subcellularLocation>
</comment>
<dbReference type="GO" id="GO:0005886">
    <property type="term" value="C:plasma membrane"/>
    <property type="evidence" value="ECO:0007669"/>
    <property type="project" value="UniProtKB-SubCell"/>
</dbReference>
<comment type="caution">
    <text evidence="9">The sequence shown here is derived from an EMBL/GenBank/DDBJ whole genome shotgun (WGS) entry which is preliminary data.</text>
</comment>
<protein>
    <submittedName>
        <fullName evidence="9">Rod shape-determining protein MreD</fullName>
    </submittedName>
</protein>
<dbReference type="RefSeq" id="WP_052750980.1">
    <property type="nucleotide sequence ID" value="NZ_BCMS01000001.1"/>
</dbReference>
<sequence length="178" mass="19056">MIRPVTGRGSVRWARLVVYLLLLLLAQGLLARLSDAVGVPTPDLFLLTAVGLAARLSPVSALLAAYGLGFTQDVLGGGTLGLHAAGLAGAALLVVWARRYLSDAGLVQALLGVLLGVAGQWLVFLFLTYWLREPLVTPQMLAVTPPLVFVGTFLLFPLWERLLAWTFGPRVTVEEQLA</sequence>
<dbReference type="InterPro" id="IPR007227">
    <property type="entry name" value="Cell_shape_determining_MreD"/>
</dbReference>
<keyword evidence="5" id="KW-0133">Cell shape</keyword>
<comment type="similarity">
    <text evidence="2">Belongs to the MreD family.</text>
</comment>
<feature type="transmembrane region" description="Helical" evidence="8">
    <location>
        <begin position="109"/>
        <end position="131"/>
    </location>
</feature>
<keyword evidence="10" id="KW-1185">Reference proteome</keyword>
<evidence type="ECO:0000256" key="7">
    <source>
        <dbReference type="ARBA" id="ARBA00023136"/>
    </source>
</evidence>
<reference evidence="10" key="1">
    <citation type="submission" date="2015-11" db="EMBL/GenBank/DDBJ databases">
        <title>Draft Genome Sequence of the Radioresistant Bacterium Deinococcus grandis, Isolated from Freshwater Fish in Japan.</title>
        <authorList>
            <person name="Satoh K."/>
            <person name="Onodera T."/>
            <person name="Omoso K."/>
            <person name="Takeda-Yano K."/>
            <person name="Katayama T."/>
            <person name="Oono Y."/>
            <person name="Narumi I."/>
        </authorList>
    </citation>
    <scope>NUCLEOTIDE SEQUENCE [LARGE SCALE GENOMIC DNA]</scope>
    <source>
        <strain evidence="10">ATCC 43672</strain>
    </source>
</reference>
<evidence type="ECO:0000313" key="9">
    <source>
        <dbReference type="EMBL" id="GAQ21505.1"/>
    </source>
</evidence>
<evidence type="ECO:0000313" key="10">
    <source>
        <dbReference type="Proteomes" id="UP000056209"/>
    </source>
</evidence>
<feature type="transmembrane region" description="Helical" evidence="8">
    <location>
        <begin position="140"/>
        <end position="159"/>
    </location>
</feature>
<dbReference type="EMBL" id="BCMS01000001">
    <property type="protein sequence ID" value="GAQ21505.1"/>
    <property type="molecule type" value="Genomic_DNA"/>
</dbReference>
<evidence type="ECO:0000256" key="1">
    <source>
        <dbReference type="ARBA" id="ARBA00004651"/>
    </source>
</evidence>
<proteinExistence type="inferred from homology"/>
<dbReference type="Proteomes" id="UP000056209">
    <property type="component" value="Unassembled WGS sequence"/>
</dbReference>
<name>A0A100HIQ8_9DEIO</name>
<evidence type="ECO:0000256" key="4">
    <source>
        <dbReference type="ARBA" id="ARBA00022692"/>
    </source>
</evidence>
<evidence type="ECO:0000256" key="2">
    <source>
        <dbReference type="ARBA" id="ARBA00007776"/>
    </source>
</evidence>
<gene>
    <name evidence="9" type="ORF">DEIGR_101532</name>
</gene>
<feature type="transmembrane region" description="Helical" evidence="8">
    <location>
        <begin position="80"/>
        <end position="97"/>
    </location>
</feature>
<dbReference type="GO" id="GO:0008360">
    <property type="term" value="P:regulation of cell shape"/>
    <property type="evidence" value="ECO:0007669"/>
    <property type="project" value="UniProtKB-KW"/>
</dbReference>
<keyword evidence="7 8" id="KW-0472">Membrane</keyword>
<evidence type="ECO:0000256" key="6">
    <source>
        <dbReference type="ARBA" id="ARBA00022989"/>
    </source>
</evidence>
<keyword evidence="6 8" id="KW-1133">Transmembrane helix</keyword>
<dbReference type="OrthoDB" id="70063at2"/>
<evidence type="ECO:0000256" key="3">
    <source>
        <dbReference type="ARBA" id="ARBA00022475"/>
    </source>
</evidence>
<evidence type="ECO:0000256" key="8">
    <source>
        <dbReference type="SAM" id="Phobius"/>
    </source>
</evidence>